<dbReference type="RefSeq" id="WP_323707354.1">
    <property type="nucleotide sequence ID" value="NZ_CP104774.1"/>
</dbReference>
<proteinExistence type="predicted"/>
<gene>
    <name evidence="1" type="ORF">N6G96_07125</name>
</gene>
<protein>
    <submittedName>
        <fullName evidence="1">Uncharacterized protein</fullName>
    </submittedName>
</protein>
<dbReference type="EMBL" id="CP104778">
    <property type="protein sequence ID" value="WPC21061.1"/>
    <property type="molecule type" value="Genomic_DNA"/>
</dbReference>
<dbReference type="Proteomes" id="UP001302696">
    <property type="component" value="Chromosome"/>
</dbReference>
<keyword evidence="2" id="KW-1185">Reference proteome</keyword>
<evidence type="ECO:0000313" key="1">
    <source>
        <dbReference type="EMBL" id="WPC21061.1"/>
    </source>
</evidence>
<organism evidence="1 2">
    <name type="scientific">Pediococcus inopinatus</name>
    <dbReference type="NCBI Taxonomy" id="114090"/>
    <lineage>
        <taxon>Bacteria</taxon>
        <taxon>Bacillati</taxon>
        <taxon>Bacillota</taxon>
        <taxon>Bacilli</taxon>
        <taxon>Lactobacillales</taxon>
        <taxon>Lactobacillaceae</taxon>
        <taxon>Pediococcus</taxon>
    </lineage>
</organism>
<sequence>MAYRVKDVRNNRFVWTYLDLVEVDAPEKEASKFNSYDEAQDYVAMANIITKKSNKGHSFIVETI</sequence>
<evidence type="ECO:0000313" key="2">
    <source>
        <dbReference type="Proteomes" id="UP001302696"/>
    </source>
</evidence>
<name>A0ABZ0Q2B0_9LACO</name>
<reference evidence="2" key="1">
    <citation type="submission" date="2024-06" db="EMBL/GenBank/DDBJ databases">
        <authorList>
            <person name="Chang H.C."/>
            <person name="Mun S.Y."/>
        </authorList>
    </citation>
    <scope>NUCLEOTIDE SEQUENCE [LARGE SCALE GENOMIC DNA]</scope>
    <source>
        <strain evidence="2">KT1</strain>
    </source>
</reference>
<accession>A0ABZ0Q2B0</accession>